<dbReference type="Ensembl" id="ENSPSMT00000005462.1">
    <property type="protein sequence ID" value="ENSPSMP00000004535.1"/>
    <property type="gene ID" value="ENSPSMG00000003617.1"/>
</dbReference>
<evidence type="ECO:0000256" key="4">
    <source>
        <dbReference type="ARBA" id="ARBA00023125"/>
    </source>
</evidence>
<dbReference type="Gene3D" id="1.10.10.10">
    <property type="entry name" value="Winged helix-like DNA-binding domain superfamily/Winged helix DNA-binding domain"/>
    <property type="match status" value="1"/>
</dbReference>
<evidence type="ECO:0000259" key="9">
    <source>
        <dbReference type="SMART" id="SM00415"/>
    </source>
</evidence>
<feature type="compositionally biased region" description="Polar residues" evidence="8">
    <location>
        <begin position="51"/>
        <end position="69"/>
    </location>
</feature>
<comment type="similarity">
    <text evidence="2 7">Belongs to the HSF family.</text>
</comment>
<feature type="domain" description="HSF-type DNA-binding" evidence="9">
    <location>
        <begin position="80"/>
        <end position="186"/>
    </location>
</feature>
<evidence type="ECO:0000313" key="10">
    <source>
        <dbReference type="Ensembl" id="ENSPSMP00000004535.1"/>
    </source>
</evidence>
<dbReference type="PANTHER" id="PTHR10015">
    <property type="entry name" value="HEAT SHOCK TRANSCRIPTION FACTOR"/>
    <property type="match status" value="1"/>
</dbReference>
<dbReference type="Pfam" id="PF00447">
    <property type="entry name" value="HSF_DNA-bind"/>
    <property type="match status" value="1"/>
</dbReference>
<proteinExistence type="inferred from homology"/>
<feature type="region of interest" description="Disordered" evidence="8">
    <location>
        <begin position="1"/>
        <end position="73"/>
    </location>
</feature>
<feature type="compositionally biased region" description="Basic and acidic residues" evidence="8">
    <location>
        <begin position="36"/>
        <end position="47"/>
    </location>
</feature>
<evidence type="ECO:0000256" key="2">
    <source>
        <dbReference type="ARBA" id="ARBA00006403"/>
    </source>
</evidence>
<evidence type="ECO:0000256" key="1">
    <source>
        <dbReference type="ARBA" id="ARBA00004123"/>
    </source>
</evidence>
<dbReference type="InterPro" id="IPR036390">
    <property type="entry name" value="WH_DNA-bd_sf"/>
</dbReference>
<reference evidence="10" key="2">
    <citation type="submission" date="2025-09" db="UniProtKB">
        <authorList>
            <consortium name="Ensembl"/>
        </authorList>
    </citation>
    <scope>IDENTIFICATION</scope>
</reference>
<dbReference type="FunFam" id="1.10.10.10:FF:000349">
    <property type="entry name" value="Heat shock transcription factor, Y-linked"/>
    <property type="match status" value="1"/>
</dbReference>
<dbReference type="GeneTree" id="ENSGT00940000161825"/>
<evidence type="ECO:0000256" key="3">
    <source>
        <dbReference type="ARBA" id="ARBA00023015"/>
    </source>
</evidence>
<dbReference type="InterPro" id="IPR000232">
    <property type="entry name" value="HSF_DNA-bd"/>
</dbReference>
<keyword evidence="4" id="KW-0238">DNA-binding</keyword>
<evidence type="ECO:0000256" key="7">
    <source>
        <dbReference type="RuleBase" id="RU004020"/>
    </source>
</evidence>
<comment type="subcellular location">
    <subcellularLocation>
        <location evidence="1">Nucleus</location>
    </subcellularLocation>
</comment>
<dbReference type="GO" id="GO:0003700">
    <property type="term" value="F:DNA-binding transcription factor activity"/>
    <property type="evidence" value="ECO:0007669"/>
    <property type="project" value="InterPro"/>
</dbReference>
<keyword evidence="3" id="KW-0805">Transcription regulation</keyword>
<keyword evidence="11" id="KW-1185">Reference proteome</keyword>
<evidence type="ECO:0000256" key="5">
    <source>
        <dbReference type="ARBA" id="ARBA00023163"/>
    </source>
</evidence>
<keyword evidence="6" id="KW-0539">Nucleus</keyword>
<organism evidence="10 11">
    <name type="scientific">Prolemur simus</name>
    <name type="common">Greater bamboo lemur</name>
    <name type="synonym">Hapalemur simus</name>
    <dbReference type="NCBI Taxonomy" id="1328070"/>
    <lineage>
        <taxon>Eukaryota</taxon>
        <taxon>Metazoa</taxon>
        <taxon>Chordata</taxon>
        <taxon>Craniata</taxon>
        <taxon>Vertebrata</taxon>
        <taxon>Euteleostomi</taxon>
        <taxon>Mammalia</taxon>
        <taxon>Eutheria</taxon>
        <taxon>Euarchontoglires</taxon>
        <taxon>Primates</taxon>
        <taxon>Strepsirrhini</taxon>
        <taxon>Lemuriformes</taxon>
        <taxon>Lemuridae</taxon>
        <taxon>Prolemur</taxon>
    </lineage>
</organism>
<accession>A0A8C8YN97</accession>
<dbReference type="SUPFAM" id="SSF46785">
    <property type="entry name" value="Winged helix' DNA-binding domain"/>
    <property type="match status" value="1"/>
</dbReference>
<sequence>MASQSMEEKCEAQLAPSVGGEPASGVPSSSSTDPNPDSREVSDRPGDHAVSQDQGSQDNLQPEDQSQRVANVEDNTDFRGLSFPRKLWMIVENDAFKSVHWSDDGDTVIIEDDLFQREILRRRGAERIFETDSLNSFIRQLNLYGFSKIRQNNSSVQAPGNKRMMIYCNSNFQRDKPELLENIQKKGYLRNTALRASGAPALKRKKLVATRHSARIHQRNAKKKANQKSQMAAPNVQGPSGTWSCTFSAVCSMNSISGHPQESYPAHEPYGPSGEGTSRNATFVPLATAPMEGTGEVAASPQVVPHYGSVMSLYNICYSILLAAFLIMSPNEAPEEEP</sequence>
<dbReference type="Proteomes" id="UP000694414">
    <property type="component" value="Unplaced"/>
</dbReference>
<dbReference type="GO" id="GO:0043565">
    <property type="term" value="F:sequence-specific DNA binding"/>
    <property type="evidence" value="ECO:0007669"/>
    <property type="project" value="InterPro"/>
</dbReference>
<dbReference type="GO" id="GO:0005634">
    <property type="term" value="C:nucleus"/>
    <property type="evidence" value="ECO:0007669"/>
    <property type="project" value="UniProtKB-SubCell"/>
</dbReference>
<protein>
    <recommendedName>
        <fullName evidence="9">HSF-type DNA-binding domain-containing protein</fullName>
    </recommendedName>
</protein>
<name>A0A8C8YN97_PROSS</name>
<reference evidence="10" key="1">
    <citation type="submission" date="2025-08" db="UniProtKB">
        <authorList>
            <consortium name="Ensembl"/>
        </authorList>
    </citation>
    <scope>IDENTIFICATION</scope>
</reference>
<feature type="compositionally biased region" description="Basic and acidic residues" evidence="8">
    <location>
        <begin position="1"/>
        <end position="11"/>
    </location>
</feature>
<dbReference type="InterPro" id="IPR036388">
    <property type="entry name" value="WH-like_DNA-bd_sf"/>
</dbReference>
<dbReference type="PANTHER" id="PTHR10015:SF140">
    <property type="entry name" value="HEAT SHOCK TRANSCRIPTION FACTOR, X-LINKED MEMBER 3-RELATED"/>
    <property type="match status" value="1"/>
</dbReference>
<keyword evidence="5" id="KW-0804">Transcription</keyword>
<evidence type="ECO:0000256" key="6">
    <source>
        <dbReference type="ARBA" id="ARBA00023242"/>
    </source>
</evidence>
<dbReference type="AlphaFoldDB" id="A0A8C8YN97"/>
<evidence type="ECO:0000256" key="8">
    <source>
        <dbReference type="SAM" id="MobiDB-lite"/>
    </source>
</evidence>
<evidence type="ECO:0000313" key="11">
    <source>
        <dbReference type="Proteomes" id="UP000694414"/>
    </source>
</evidence>
<dbReference type="SMART" id="SM00415">
    <property type="entry name" value="HSF"/>
    <property type="match status" value="1"/>
</dbReference>